<proteinExistence type="inferred from homology"/>
<evidence type="ECO:0000256" key="5">
    <source>
        <dbReference type="ARBA" id="ARBA00022737"/>
    </source>
</evidence>
<dbReference type="FunFam" id="2.60.40.10:FF:000089">
    <property type="entry name" value="calmodulin-binding transcription activator 2 isoform X1"/>
    <property type="match status" value="1"/>
</dbReference>
<reference evidence="17" key="1">
    <citation type="submission" date="2025-08" db="UniProtKB">
        <authorList>
            <consortium name="Ensembl"/>
        </authorList>
    </citation>
    <scope>IDENTIFICATION</scope>
</reference>
<dbReference type="PANTHER" id="PTHR23335:SF11">
    <property type="entry name" value="CALMODULIN-BINDING TRANSCRIPTION ACTIVATOR 1"/>
    <property type="match status" value="1"/>
</dbReference>
<keyword evidence="9" id="KW-0804">Transcription</keyword>
<evidence type="ECO:0000259" key="16">
    <source>
        <dbReference type="Pfam" id="PF01833"/>
    </source>
</evidence>
<evidence type="ECO:0000256" key="2">
    <source>
        <dbReference type="ARBA" id="ARBA00004496"/>
    </source>
</evidence>
<dbReference type="GO" id="GO:0005737">
    <property type="term" value="C:cytoplasm"/>
    <property type="evidence" value="ECO:0007669"/>
    <property type="project" value="UniProtKB-SubCell"/>
</dbReference>
<feature type="compositionally biased region" description="Polar residues" evidence="15">
    <location>
        <begin position="366"/>
        <end position="396"/>
    </location>
</feature>
<dbReference type="Gene3D" id="1.20.5.190">
    <property type="match status" value="1"/>
</dbReference>
<comment type="subunit">
    <text evidence="11">May interact with calmodulin.</text>
</comment>
<name>A0A8D1L6M7_PIG</name>
<dbReference type="InterPro" id="IPR036770">
    <property type="entry name" value="Ankyrin_rpt-contain_sf"/>
</dbReference>
<evidence type="ECO:0000256" key="14">
    <source>
        <dbReference type="PROSITE-ProRule" id="PRU00023"/>
    </source>
</evidence>
<dbReference type="FunFam" id="1.25.40.20:FF:000165">
    <property type="entry name" value="calmodulin-binding transcription activator 1 isoform X2"/>
    <property type="match status" value="1"/>
</dbReference>
<accession>A0A8D1L6M7</accession>
<comment type="function">
    <text evidence="12">Transcriptional activator.</text>
</comment>
<evidence type="ECO:0000313" key="18">
    <source>
        <dbReference type="Proteomes" id="UP000694728"/>
    </source>
</evidence>
<dbReference type="InterPro" id="IPR002110">
    <property type="entry name" value="Ankyrin_rpt"/>
</dbReference>
<feature type="domain" description="IPT/TIG" evidence="16">
    <location>
        <begin position="908"/>
        <end position="987"/>
    </location>
</feature>
<evidence type="ECO:0000256" key="6">
    <source>
        <dbReference type="ARBA" id="ARBA00023015"/>
    </source>
</evidence>
<evidence type="ECO:0000256" key="7">
    <source>
        <dbReference type="ARBA" id="ARBA00023043"/>
    </source>
</evidence>
<dbReference type="Pfam" id="PF00612">
    <property type="entry name" value="IQ"/>
    <property type="match status" value="1"/>
</dbReference>
<feature type="repeat" description="ANK" evidence="14">
    <location>
        <begin position="1102"/>
        <end position="1124"/>
    </location>
</feature>
<comment type="similarity">
    <text evidence="3">Belongs to the CAMTA family.</text>
</comment>
<dbReference type="Pfam" id="PF01833">
    <property type="entry name" value="TIG"/>
    <property type="match status" value="1"/>
</dbReference>
<dbReference type="Gene3D" id="1.25.40.20">
    <property type="entry name" value="Ankyrin repeat-containing domain"/>
    <property type="match status" value="1"/>
</dbReference>
<keyword evidence="5" id="KW-0677">Repeat</keyword>
<dbReference type="FunFam" id="1.20.5.190:FF:000038">
    <property type="entry name" value="calmodulin-binding transcription activator 1 isoform X2"/>
    <property type="match status" value="1"/>
</dbReference>
<feature type="region of interest" description="Disordered" evidence="15">
    <location>
        <begin position="632"/>
        <end position="656"/>
    </location>
</feature>
<feature type="compositionally biased region" description="Polar residues" evidence="15">
    <location>
        <begin position="1230"/>
        <end position="1240"/>
    </location>
</feature>
<evidence type="ECO:0000256" key="3">
    <source>
        <dbReference type="ARBA" id="ARBA00008267"/>
    </source>
</evidence>
<dbReference type="InterPro" id="IPR002909">
    <property type="entry name" value="IPT_dom"/>
</dbReference>
<dbReference type="GO" id="GO:0005634">
    <property type="term" value="C:nucleus"/>
    <property type="evidence" value="ECO:0007669"/>
    <property type="project" value="UniProtKB-SubCell"/>
</dbReference>
<dbReference type="CDD" id="cd23767">
    <property type="entry name" value="IQCD"/>
    <property type="match status" value="1"/>
</dbReference>
<dbReference type="PROSITE" id="PS50297">
    <property type="entry name" value="ANK_REP_REGION"/>
    <property type="match status" value="1"/>
</dbReference>
<sequence length="1778" mass="191688">MLRDLEVLLRLLWGGDHRCRAEGIQPLEAGALHSGKFLLEKRVVVVPRSGCPASGDEEMCGNRPVGGGGLLGPPWASVQDVGLAMHVTLCVVLSYTGISPRIEQGVPARGSFVPRGQRAMSGGIGEGVGFNGTWQVEAGGAARRPAVSREAPQQRMIWLPKLRKPGVGTLSLSVPAVVGGDLGWVHAAPMLPVSVLSLQNPDIVLVHYLNVPAIEDCGKPCGPILCSINTDKKEWAKWTKEELIGQLKPMFHGIKWTCSNGNSSSGFSVEQLVQQILDSHQTKPQPRTHNCLCTGSLGAGSSVHHKCNSAKHRIISPKVEPRTGGYGGHAEVQHNDVSEGKHEHGHGKGSGREKRNGKVAKPVLLHQSSTEVSSTNQVEVPDTTQSSPVSISSGLNSDPDVVDSPVVTGVSGMAVASVMGSLSQSATVFMSEVPSEAVYTMSPTAGPNHHLLSPDASQGLVLAVSSDGHKFAFPTTGSSDSLSMLPTHVSEELVLSPTLDGGGRKMPETTMNFDPDCFLNNPKQGQTYGGGGLKAEMVGPNVRHSPPVERGFSFTTVLTKEIKTEDTSFEQQMAKDAYSSAAAAAAAAAAASSSLTLTAGSSLLPSGGGLSPSTTLEQMDFSAIDSNKDFTSSFSQTGHSPHVHQTPSPSFFLQDASKPLPLDQAAHSSLSDAGGTFVLPTVKTEASSQTSSCSGHVETRMESTSSLHLMQFQANFQAMAAEGEVTMETSQGAEGGEGLIKSGELQACSSEHYLQPEPTGVIRSAGGVPILPGSVVQGLYPVAQPGLGSASNMELSLDHFDISFGSQFSDLINDFVSVEGGGSTLYGHQLVSGDGAALSQSEDGARAPFSQAEMSIPCCSPQQGSLQLGSAEGGAGTMAYMHVAEVVSAASASGALGMLQQSGRVFMVTDYSPEWSYPEGGVKVLITGPWQEASNNYSCLFDQLSVSASLIQPGVLRCYCPAHDTGLVTLQVAFNNQIISNSVVFEYKARALPTLPSSQHDWLSLDDNQFRMSILERLEQMERRMAEMTGSQQHKQGGSGGGGGGSAGGTGGGTGGSQAQCTSGPGTLGSCFESRVVVVCEKMMSRACWAKSKHLIHSKTFRGMTLLHLAAAQGYATLIQTLIKWRTKHADSIDLELEVDPLNVDHFSCTPLMWACALGHLEAAVVLYKWDRRAISIPDSLGRLPLGIARSRGHVKLAECLEHLQRDEQAQLGQNPRIHCAPSEEPGTESWMTQWPSDAITSPEIPKGVTVIASTNPELRRPRSEPSNYYSSESHKDYPAPKKHKLNPESFQARQEKLLSTALSLEQPNIRKQSPSSKQSVPETFRPREGLRGCSREGSPPTPETAGFQASGSQPVVKWNSKGLYIGVSTVQVTGTPKGTSVGKEAAPSQVRPREPMSVLMMANREAVHTELGPYRDSAESEDCPQPMDDIQVNMMTLAEHIIEATPERIKQENFVPLESPALERTDAATISSTMSWLAGYLADVDHLPSAAQIRSAYNEPLTPSSNTSLSPVGSPVSEIAFEKPSLPSAADWSEFLSASTSEKVENEFAQLTLSDHEQRELYEAARLVQTAFRKYKGRPLREQQEVAAAVIQRCYRKYKQLTWIALKYALYKKMTQAAILIQSKFRSYYEQKKFQQSRRAAVLIQKYYRSYKKCGKRRQARRTAVIVQQKLRSSLLTKKQDQAARKIMRFLRRCRHSPLVDHRLYKRGMNIFGTQWCVLTCSQHALCHSYRASLSFLFCNPNEIAGNWQDLSLPTFPHELLRLSEQQSERIEKGQGT</sequence>
<feature type="compositionally biased region" description="Gly residues" evidence="15">
    <location>
        <begin position="1037"/>
        <end position="1056"/>
    </location>
</feature>
<keyword evidence="10" id="KW-0539">Nucleus</keyword>
<dbReference type="InterPro" id="IPR013783">
    <property type="entry name" value="Ig-like_fold"/>
</dbReference>
<evidence type="ECO:0000256" key="15">
    <source>
        <dbReference type="SAM" id="MobiDB-lite"/>
    </source>
</evidence>
<protein>
    <recommendedName>
        <fullName evidence="13">Calmodulin-binding transcription activator 1</fullName>
    </recommendedName>
</protein>
<organism evidence="17 18">
    <name type="scientific">Sus scrofa</name>
    <name type="common">Pig</name>
    <dbReference type="NCBI Taxonomy" id="9823"/>
    <lineage>
        <taxon>Eukaryota</taxon>
        <taxon>Metazoa</taxon>
        <taxon>Chordata</taxon>
        <taxon>Craniata</taxon>
        <taxon>Vertebrata</taxon>
        <taxon>Euteleostomi</taxon>
        <taxon>Mammalia</taxon>
        <taxon>Eutheria</taxon>
        <taxon>Laurasiatheria</taxon>
        <taxon>Artiodactyla</taxon>
        <taxon>Suina</taxon>
        <taxon>Suidae</taxon>
        <taxon>Sus</taxon>
    </lineage>
</organism>
<dbReference type="SUPFAM" id="SSF48403">
    <property type="entry name" value="Ankyrin repeat"/>
    <property type="match status" value="1"/>
</dbReference>
<evidence type="ECO:0000256" key="12">
    <source>
        <dbReference type="ARBA" id="ARBA00055757"/>
    </source>
</evidence>
<dbReference type="PROSITE" id="PS50096">
    <property type="entry name" value="IQ"/>
    <property type="match status" value="1"/>
</dbReference>
<dbReference type="PANTHER" id="PTHR23335">
    <property type="entry name" value="CALMODULIN-BINDING TRANSCRIPTION ACTIVATOR CAMTA"/>
    <property type="match status" value="1"/>
</dbReference>
<dbReference type="Pfam" id="PF12796">
    <property type="entry name" value="Ank_2"/>
    <property type="match status" value="1"/>
</dbReference>
<dbReference type="PROSITE" id="PS50088">
    <property type="entry name" value="ANK_REPEAT"/>
    <property type="match status" value="1"/>
</dbReference>
<dbReference type="Ensembl" id="ENSSSCT00045055023.1">
    <property type="protein sequence ID" value="ENSSSCP00045038353.1"/>
    <property type="gene ID" value="ENSSSCG00045032021.1"/>
</dbReference>
<evidence type="ECO:0000256" key="4">
    <source>
        <dbReference type="ARBA" id="ARBA00022490"/>
    </source>
</evidence>
<feature type="region of interest" description="Disordered" evidence="15">
    <location>
        <begin position="1302"/>
        <end position="1354"/>
    </location>
</feature>
<dbReference type="Gene3D" id="2.60.40.10">
    <property type="entry name" value="Immunoglobulins"/>
    <property type="match status" value="1"/>
</dbReference>
<keyword evidence="7 14" id="KW-0040">ANK repeat</keyword>
<dbReference type="InterPro" id="IPR014756">
    <property type="entry name" value="Ig_E-set"/>
</dbReference>
<dbReference type="SUPFAM" id="SSF81296">
    <property type="entry name" value="E set domains"/>
    <property type="match status" value="1"/>
</dbReference>
<feature type="region of interest" description="Disordered" evidence="15">
    <location>
        <begin position="318"/>
        <end position="401"/>
    </location>
</feature>
<feature type="compositionally biased region" description="Basic and acidic residues" evidence="15">
    <location>
        <begin position="331"/>
        <end position="342"/>
    </location>
</feature>
<feature type="compositionally biased region" description="Polar residues" evidence="15">
    <location>
        <begin position="632"/>
        <end position="651"/>
    </location>
</feature>
<evidence type="ECO:0000256" key="13">
    <source>
        <dbReference type="ARBA" id="ARBA00071877"/>
    </source>
</evidence>
<feature type="region of interest" description="Disordered" evidence="15">
    <location>
        <begin position="1212"/>
        <end position="1285"/>
    </location>
</feature>
<keyword evidence="6" id="KW-0805">Transcription regulation</keyword>
<feature type="compositionally biased region" description="Basic and acidic residues" evidence="15">
    <location>
        <begin position="1325"/>
        <end position="1335"/>
    </location>
</feature>
<evidence type="ECO:0000256" key="8">
    <source>
        <dbReference type="ARBA" id="ARBA00023159"/>
    </source>
</evidence>
<feature type="region of interest" description="Disordered" evidence="15">
    <location>
        <begin position="1025"/>
        <end position="1060"/>
    </location>
</feature>
<evidence type="ECO:0000256" key="9">
    <source>
        <dbReference type="ARBA" id="ARBA00023163"/>
    </source>
</evidence>
<evidence type="ECO:0000256" key="11">
    <source>
        <dbReference type="ARBA" id="ARBA00029480"/>
    </source>
</evidence>
<feature type="compositionally biased region" description="Polar residues" evidence="15">
    <location>
        <begin position="1302"/>
        <end position="1322"/>
    </location>
</feature>
<evidence type="ECO:0000256" key="10">
    <source>
        <dbReference type="ARBA" id="ARBA00023242"/>
    </source>
</evidence>
<dbReference type="InterPro" id="IPR000048">
    <property type="entry name" value="IQ_motif_EF-hand-BS"/>
</dbReference>
<keyword evidence="8" id="KW-0010">Activator</keyword>
<evidence type="ECO:0000313" key="17">
    <source>
        <dbReference type="Ensembl" id="ENSSSCP00045038353.1"/>
    </source>
</evidence>
<evidence type="ECO:0000256" key="1">
    <source>
        <dbReference type="ARBA" id="ARBA00004123"/>
    </source>
</evidence>
<keyword evidence="4" id="KW-0963">Cytoplasm</keyword>
<dbReference type="Proteomes" id="UP000694728">
    <property type="component" value="Unplaced"/>
</dbReference>
<comment type="subcellular location">
    <subcellularLocation>
        <location evidence="2">Cytoplasm</location>
    </subcellularLocation>
    <subcellularLocation>
        <location evidence="1">Nucleus</location>
    </subcellularLocation>
</comment>